<evidence type="ECO:0000256" key="3">
    <source>
        <dbReference type="ARBA" id="ARBA00023163"/>
    </source>
</evidence>
<feature type="domain" description="IclR-ED" evidence="5">
    <location>
        <begin position="69"/>
        <end position="254"/>
    </location>
</feature>
<dbReference type="Gene3D" id="1.10.10.10">
    <property type="entry name" value="Winged helix-like DNA-binding domain superfamily/Winged helix DNA-binding domain"/>
    <property type="match status" value="1"/>
</dbReference>
<dbReference type="Proteomes" id="UP001629432">
    <property type="component" value="Unassembled WGS sequence"/>
</dbReference>
<sequence length="285" mass="30971">MNNIRDPLGRALEALSWLVETPQDEVGVRDISLALDIAPSSAHRVLSSLVDKGFIEQDPGSGLYSLGADFFRIAQLATERLPFKRVALPHLRRLAEVSNETVILGLYNKGRQEMMFVICLDSSNSLRYVVETNKWLPVHAGATGLGILAFLSTEERRSIISKSRLRSLTEKTITSAVQLEAEAERIRQRGYAISAGQRIPGAIGLAAPVWGPGTEVIGDVCLTIPEQRFIPSSEKVLANAVMVCAACISRDLGHVSNEPDQSLPVKGAGEKVSTLTSLSKKKRTV</sequence>
<name>A0ABW9E2A1_9BURK</name>
<evidence type="ECO:0000313" key="7">
    <source>
        <dbReference type="Proteomes" id="UP001629432"/>
    </source>
</evidence>
<keyword evidence="1" id="KW-0805">Transcription regulation</keyword>
<dbReference type="Pfam" id="PF09339">
    <property type="entry name" value="HTH_IclR"/>
    <property type="match status" value="1"/>
</dbReference>
<dbReference type="InterPro" id="IPR036388">
    <property type="entry name" value="WH-like_DNA-bd_sf"/>
</dbReference>
<keyword evidence="2" id="KW-0238">DNA-binding</keyword>
<reference evidence="6 7" key="1">
    <citation type="journal article" date="2024" name="Chem. Sci.">
        <title>Discovery of megapolipeptins by genome mining of a Burkholderiales bacteria collection.</title>
        <authorList>
            <person name="Paulo B.S."/>
            <person name="Recchia M.J.J."/>
            <person name="Lee S."/>
            <person name="Fergusson C.H."/>
            <person name="Romanowski S.B."/>
            <person name="Hernandez A."/>
            <person name="Krull N."/>
            <person name="Liu D.Y."/>
            <person name="Cavanagh H."/>
            <person name="Bos A."/>
            <person name="Gray C.A."/>
            <person name="Murphy B.T."/>
            <person name="Linington R.G."/>
            <person name="Eustaquio A.S."/>
        </authorList>
    </citation>
    <scope>NUCLEOTIDE SEQUENCE [LARGE SCALE GENOMIC DNA]</scope>
    <source>
        <strain evidence="6 7">RL17-338-BIC-A</strain>
    </source>
</reference>
<dbReference type="PROSITE" id="PS51077">
    <property type="entry name" value="HTH_ICLR"/>
    <property type="match status" value="1"/>
</dbReference>
<protein>
    <submittedName>
        <fullName evidence="6">IclR family transcriptional regulator</fullName>
    </submittedName>
</protein>
<dbReference type="InterPro" id="IPR014757">
    <property type="entry name" value="Tscrpt_reg_IclR_C"/>
</dbReference>
<dbReference type="SMART" id="SM00346">
    <property type="entry name" value="HTH_ICLR"/>
    <property type="match status" value="1"/>
</dbReference>
<dbReference type="InterPro" id="IPR050707">
    <property type="entry name" value="HTH_MetabolicPath_Reg"/>
</dbReference>
<dbReference type="Pfam" id="PF01614">
    <property type="entry name" value="IclR_C"/>
    <property type="match status" value="1"/>
</dbReference>
<feature type="domain" description="HTH iclR-type" evidence="4">
    <location>
        <begin position="5"/>
        <end position="68"/>
    </location>
</feature>
<dbReference type="SUPFAM" id="SSF46785">
    <property type="entry name" value="Winged helix' DNA-binding domain"/>
    <property type="match status" value="1"/>
</dbReference>
<organism evidence="6 7">
    <name type="scientific">Paraburkholderia metrosideri</name>
    <dbReference type="NCBI Taxonomy" id="580937"/>
    <lineage>
        <taxon>Bacteria</taxon>
        <taxon>Pseudomonadati</taxon>
        <taxon>Pseudomonadota</taxon>
        <taxon>Betaproteobacteria</taxon>
        <taxon>Burkholderiales</taxon>
        <taxon>Burkholderiaceae</taxon>
        <taxon>Paraburkholderia</taxon>
    </lineage>
</organism>
<gene>
    <name evidence="6" type="ORF">PQQ63_34045</name>
</gene>
<dbReference type="PANTHER" id="PTHR30136:SF24">
    <property type="entry name" value="HTH-TYPE TRANSCRIPTIONAL REPRESSOR ALLR"/>
    <property type="match status" value="1"/>
</dbReference>
<accession>A0ABW9E2A1</accession>
<dbReference type="InterPro" id="IPR005471">
    <property type="entry name" value="Tscrpt_reg_IclR_N"/>
</dbReference>
<evidence type="ECO:0000313" key="6">
    <source>
        <dbReference type="EMBL" id="MFM0641713.1"/>
    </source>
</evidence>
<dbReference type="InterPro" id="IPR036390">
    <property type="entry name" value="WH_DNA-bd_sf"/>
</dbReference>
<evidence type="ECO:0000259" key="4">
    <source>
        <dbReference type="PROSITE" id="PS51077"/>
    </source>
</evidence>
<proteinExistence type="predicted"/>
<keyword evidence="7" id="KW-1185">Reference proteome</keyword>
<evidence type="ECO:0000256" key="1">
    <source>
        <dbReference type="ARBA" id="ARBA00023015"/>
    </source>
</evidence>
<dbReference type="PANTHER" id="PTHR30136">
    <property type="entry name" value="HELIX-TURN-HELIX TRANSCRIPTIONAL REGULATOR, ICLR FAMILY"/>
    <property type="match status" value="1"/>
</dbReference>
<keyword evidence="3" id="KW-0804">Transcription</keyword>
<comment type="caution">
    <text evidence="6">The sequence shown here is derived from an EMBL/GenBank/DDBJ whole genome shotgun (WGS) entry which is preliminary data.</text>
</comment>
<dbReference type="PROSITE" id="PS51078">
    <property type="entry name" value="ICLR_ED"/>
    <property type="match status" value="1"/>
</dbReference>
<dbReference type="EMBL" id="JAQQCF010000047">
    <property type="protein sequence ID" value="MFM0641713.1"/>
    <property type="molecule type" value="Genomic_DNA"/>
</dbReference>
<evidence type="ECO:0000256" key="2">
    <source>
        <dbReference type="ARBA" id="ARBA00023125"/>
    </source>
</evidence>
<dbReference type="Gene3D" id="3.30.450.40">
    <property type="match status" value="1"/>
</dbReference>
<dbReference type="RefSeq" id="WP_408242146.1">
    <property type="nucleotide sequence ID" value="NZ_JAQQCF010000047.1"/>
</dbReference>
<dbReference type="SUPFAM" id="SSF55781">
    <property type="entry name" value="GAF domain-like"/>
    <property type="match status" value="1"/>
</dbReference>
<dbReference type="InterPro" id="IPR029016">
    <property type="entry name" value="GAF-like_dom_sf"/>
</dbReference>
<evidence type="ECO:0000259" key="5">
    <source>
        <dbReference type="PROSITE" id="PS51078"/>
    </source>
</evidence>